<evidence type="ECO:0000256" key="9">
    <source>
        <dbReference type="ARBA" id="ARBA00023136"/>
    </source>
</evidence>
<evidence type="ECO:0000313" key="13">
    <source>
        <dbReference type="RefSeq" id="XP_022148232.1"/>
    </source>
</evidence>
<keyword evidence="9 11" id="KW-0472">Membrane</keyword>
<keyword evidence="12" id="KW-1185">Reference proteome</keyword>
<keyword evidence="5 11" id="KW-0812">Transmembrane</keyword>
<evidence type="ECO:0000256" key="4">
    <source>
        <dbReference type="ARBA" id="ARBA00022679"/>
    </source>
</evidence>
<dbReference type="PANTHER" id="PTHR47486:SF1">
    <property type="entry name" value="SIALYLTRANSFERASE-LIKE PROTEIN 1"/>
    <property type="match status" value="1"/>
</dbReference>
<evidence type="ECO:0000256" key="10">
    <source>
        <dbReference type="ARBA" id="ARBA00023180"/>
    </source>
</evidence>
<comment type="similarity">
    <text evidence="2">Belongs to the glycosyltransferase 29 family.</text>
</comment>
<feature type="transmembrane region" description="Helical" evidence="11">
    <location>
        <begin position="20"/>
        <end position="41"/>
    </location>
</feature>
<comment type="subcellular location">
    <subcellularLocation>
        <location evidence="1">Golgi apparatus membrane</location>
        <topology evidence="1">Single-pass type II membrane protein</topology>
    </subcellularLocation>
</comment>
<dbReference type="GO" id="GO:0009846">
    <property type="term" value="P:pollen germination"/>
    <property type="evidence" value="ECO:0007669"/>
    <property type="project" value="InterPro"/>
</dbReference>
<gene>
    <name evidence="13" type="primary">LOC111016943</name>
</gene>
<dbReference type="InterPro" id="IPR001675">
    <property type="entry name" value="Glyco_trans_29"/>
</dbReference>
<name>A0A6J1D4I1_MOMCH</name>
<dbReference type="Gene3D" id="3.90.1480.20">
    <property type="entry name" value="Glycosyl transferase family 29"/>
    <property type="match status" value="1"/>
</dbReference>
<dbReference type="FunFam" id="3.90.1480.20:FF:000019">
    <property type="entry name" value="Glycosyl transferase family 29 protein"/>
    <property type="match status" value="1"/>
</dbReference>
<keyword evidence="8" id="KW-0333">Golgi apparatus</keyword>
<dbReference type="GO" id="GO:0000139">
    <property type="term" value="C:Golgi membrane"/>
    <property type="evidence" value="ECO:0007669"/>
    <property type="project" value="UniProtKB-SubCell"/>
</dbReference>
<keyword evidence="3" id="KW-0328">Glycosyltransferase</keyword>
<evidence type="ECO:0000256" key="3">
    <source>
        <dbReference type="ARBA" id="ARBA00022676"/>
    </source>
</evidence>
<dbReference type="RefSeq" id="XP_022148232.1">
    <property type="nucleotide sequence ID" value="XM_022292540.1"/>
</dbReference>
<evidence type="ECO:0000256" key="7">
    <source>
        <dbReference type="ARBA" id="ARBA00022989"/>
    </source>
</evidence>
<keyword evidence="6" id="KW-0735">Signal-anchor</keyword>
<keyword evidence="10" id="KW-0325">Glycoprotein</keyword>
<reference evidence="13" key="1">
    <citation type="submission" date="2025-08" db="UniProtKB">
        <authorList>
            <consortium name="RefSeq"/>
        </authorList>
    </citation>
    <scope>IDENTIFICATION</scope>
    <source>
        <strain evidence="13">OHB3-1</strain>
    </source>
</reference>
<evidence type="ECO:0000256" key="6">
    <source>
        <dbReference type="ARBA" id="ARBA00022968"/>
    </source>
</evidence>
<evidence type="ECO:0000256" key="1">
    <source>
        <dbReference type="ARBA" id="ARBA00004323"/>
    </source>
</evidence>
<dbReference type="InterPro" id="IPR038578">
    <property type="entry name" value="GT29-like_sf"/>
</dbReference>
<keyword evidence="4" id="KW-0808">Transferase</keyword>
<dbReference type="AlphaFoldDB" id="A0A6J1D4I1"/>
<evidence type="ECO:0000313" key="12">
    <source>
        <dbReference type="Proteomes" id="UP000504603"/>
    </source>
</evidence>
<organism evidence="12 13">
    <name type="scientific">Momordica charantia</name>
    <name type="common">Bitter gourd</name>
    <name type="synonym">Balsam pear</name>
    <dbReference type="NCBI Taxonomy" id="3673"/>
    <lineage>
        <taxon>Eukaryota</taxon>
        <taxon>Viridiplantae</taxon>
        <taxon>Streptophyta</taxon>
        <taxon>Embryophyta</taxon>
        <taxon>Tracheophyta</taxon>
        <taxon>Spermatophyta</taxon>
        <taxon>Magnoliopsida</taxon>
        <taxon>eudicotyledons</taxon>
        <taxon>Gunneridae</taxon>
        <taxon>Pentapetalae</taxon>
        <taxon>rosids</taxon>
        <taxon>fabids</taxon>
        <taxon>Cucurbitales</taxon>
        <taxon>Cucurbitaceae</taxon>
        <taxon>Momordiceae</taxon>
        <taxon>Momordica</taxon>
    </lineage>
</organism>
<dbReference type="GeneID" id="111016943"/>
<dbReference type="Pfam" id="PF00777">
    <property type="entry name" value="Glyco_transf_29"/>
    <property type="match status" value="1"/>
</dbReference>
<dbReference type="Proteomes" id="UP000504603">
    <property type="component" value="Unplaced"/>
</dbReference>
<evidence type="ECO:0000256" key="2">
    <source>
        <dbReference type="ARBA" id="ARBA00006003"/>
    </source>
</evidence>
<evidence type="ECO:0000256" key="8">
    <source>
        <dbReference type="ARBA" id="ARBA00023034"/>
    </source>
</evidence>
<evidence type="ECO:0000256" key="11">
    <source>
        <dbReference type="SAM" id="Phobius"/>
    </source>
</evidence>
<protein>
    <submittedName>
        <fullName evidence="13">Sialyltransferase-like protein 1 isoform X2</fullName>
    </submittedName>
</protein>
<keyword evidence="7 11" id="KW-1133">Transmembrane helix</keyword>
<accession>A0A6J1D4I1</accession>
<dbReference type="GO" id="GO:0008373">
    <property type="term" value="F:sialyltransferase activity"/>
    <property type="evidence" value="ECO:0007669"/>
    <property type="project" value="InterPro"/>
</dbReference>
<dbReference type="OrthoDB" id="10264956at2759"/>
<sequence>MRSLKASSSINGNSRRLTMLHLVCAASLFSLFVFVIQSSFFSGPSSLTSLHLPLPFISEVRILSDFQSSVKQCVANRGLGLTAHIIDNCKLILKFPEGTNSTWYNEQFKIYEPLEYNYDVCEAILLWEQYRNMTTVLTREYLDARPDGWFDYAAKRIAQLGADKCYNRSLCEEHLHLILPSKPPFHPRQFKTCAVVGNSGDLLKTEFGEEIDSHDAVIRDNEAPVNEKYAKYVGLKRDFRLVVRGAARNMIAILNGSDDEVLVIKSVIHRDFNAMIKLIPNPVYLFQGIVLRRGAKGTGMKSIELALSMCDIVDIYGFTVDPGYTEWTRYFSTPRKGHNPLQGRAYYQLLECLGVIRIHSPMRSKRKQDWSDVPDREMIRRAHAAALRLKKSQSGQGSGDLGQFGSCKVWGNVDPGIEGPVSGSPDMSDTRKRSSYSKWEVTPFNSLRKEAQDHYQQMEGVSLYKMDGNKLDDLVCVRHSLDSVA</sequence>
<proteinExistence type="inferred from homology"/>
<dbReference type="InterPro" id="IPR044782">
    <property type="entry name" value="SIA1/STLP5"/>
</dbReference>
<dbReference type="PANTHER" id="PTHR47486">
    <property type="entry name" value="SIALYLTRANSFERASE-LIKE PROTEIN 1"/>
    <property type="match status" value="1"/>
</dbReference>
<evidence type="ECO:0000256" key="5">
    <source>
        <dbReference type="ARBA" id="ARBA00022692"/>
    </source>
</evidence>
<dbReference type="CDD" id="cd19952">
    <property type="entry name" value="GT29"/>
    <property type="match status" value="1"/>
</dbReference>
<dbReference type="GO" id="GO:0009860">
    <property type="term" value="P:pollen tube growth"/>
    <property type="evidence" value="ECO:0007669"/>
    <property type="project" value="InterPro"/>
</dbReference>